<dbReference type="Proteomes" id="UP000009046">
    <property type="component" value="Unassembled WGS sequence"/>
</dbReference>
<dbReference type="eggNOG" id="KOG0817">
    <property type="taxonomic scope" value="Eukaryota"/>
</dbReference>
<keyword evidence="2" id="KW-0446">Lipid-binding</keyword>
<feature type="domain" description="ACB" evidence="3">
    <location>
        <begin position="1"/>
        <end position="82"/>
    </location>
</feature>
<dbReference type="PRINTS" id="PR00689">
    <property type="entry name" value="ACOABINDINGP"/>
</dbReference>
<dbReference type="PROSITE" id="PS51228">
    <property type="entry name" value="ACB_2"/>
    <property type="match status" value="1"/>
</dbReference>
<dbReference type="HOGENOM" id="CLU_118853_4_1_1"/>
<sequence length="82" mass="9458">RFEAAAEKVKTLTKKPTDSELLDLYALFKQGSIGDNETSKPSFLDMKGKYKWEAWTKVKGKTQDEAKDEYIKLVDDLFTKYS</sequence>
<accession>E0W123</accession>
<dbReference type="PANTHER" id="PTHR23310:SF62">
    <property type="entry name" value="ACYL-COA BINDING PROTEIN 1, ISOFORM A"/>
    <property type="match status" value="1"/>
</dbReference>
<dbReference type="EnsemblMetazoa" id="PHUM568220-RA">
    <property type="protein sequence ID" value="PHUM568220-PA"/>
    <property type="gene ID" value="PHUM568220"/>
</dbReference>
<dbReference type="Gene3D" id="1.20.80.10">
    <property type="match status" value="1"/>
</dbReference>
<reference evidence="4" key="2">
    <citation type="submission" date="2007-04" db="EMBL/GenBank/DDBJ databases">
        <title>The genome of the human body louse.</title>
        <authorList>
            <consortium name="The Human Body Louse Genome Consortium"/>
            <person name="Kirkness E."/>
            <person name="Walenz B."/>
            <person name="Hass B."/>
            <person name="Bruggner R."/>
            <person name="Strausberg R."/>
        </authorList>
    </citation>
    <scope>NUCLEOTIDE SEQUENCE</scope>
    <source>
        <strain evidence="4">USDA</strain>
    </source>
</reference>
<dbReference type="KEGG" id="phu:Phum_PHUM568220"/>
<gene>
    <name evidence="5" type="primary">8234854</name>
    <name evidence="4" type="ORF">Phum_PHUM568220</name>
</gene>
<dbReference type="VEuPathDB" id="VectorBase:PHUM568220"/>
<dbReference type="OMA" id="AMNEYAN"/>
<organism>
    <name type="scientific">Pediculus humanus subsp. corporis</name>
    <name type="common">Body louse</name>
    <dbReference type="NCBI Taxonomy" id="121224"/>
    <lineage>
        <taxon>Eukaryota</taxon>
        <taxon>Metazoa</taxon>
        <taxon>Ecdysozoa</taxon>
        <taxon>Arthropoda</taxon>
        <taxon>Hexapoda</taxon>
        <taxon>Insecta</taxon>
        <taxon>Pterygota</taxon>
        <taxon>Neoptera</taxon>
        <taxon>Paraneoptera</taxon>
        <taxon>Psocodea</taxon>
        <taxon>Troctomorpha</taxon>
        <taxon>Phthiraptera</taxon>
        <taxon>Anoplura</taxon>
        <taxon>Pediculidae</taxon>
        <taxon>Pediculus</taxon>
    </lineage>
</organism>
<dbReference type="OrthoDB" id="346910at2759"/>
<reference evidence="5" key="3">
    <citation type="submission" date="2021-02" db="UniProtKB">
        <authorList>
            <consortium name="EnsemblMetazoa"/>
        </authorList>
    </citation>
    <scope>IDENTIFICATION</scope>
    <source>
        <strain evidence="5">USDA</strain>
    </source>
</reference>
<dbReference type="InterPro" id="IPR014352">
    <property type="entry name" value="FERM/acyl-CoA-bd_prot_sf"/>
</dbReference>
<dbReference type="STRING" id="121224.E0W123"/>
<dbReference type="PANTHER" id="PTHR23310">
    <property type="entry name" value="ACYL-COA-BINDING PROTEIN, ACBP"/>
    <property type="match status" value="1"/>
</dbReference>
<comment type="similarity">
    <text evidence="1">Belongs to the ACBP family.</text>
</comment>
<keyword evidence="6" id="KW-1185">Reference proteome</keyword>
<evidence type="ECO:0000256" key="2">
    <source>
        <dbReference type="ARBA" id="ARBA00023121"/>
    </source>
</evidence>
<dbReference type="SUPFAM" id="SSF47027">
    <property type="entry name" value="Acyl-CoA binding protein"/>
    <property type="match status" value="1"/>
</dbReference>
<dbReference type="AlphaFoldDB" id="E0W123"/>
<feature type="non-terminal residue" evidence="4">
    <location>
        <position position="1"/>
    </location>
</feature>
<reference evidence="4" key="1">
    <citation type="submission" date="2007-04" db="EMBL/GenBank/DDBJ databases">
        <title>Annotation of Pediculus humanus corporis strain USDA.</title>
        <authorList>
            <person name="Kirkness E."/>
            <person name="Hannick L."/>
            <person name="Hass B."/>
            <person name="Bruggner R."/>
            <person name="Lawson D."/>
            <person name="Bidwell S."/>
            <person name="Joardar V."/>
            <person name="Caler E."/>
            <person name="Walenz B."/>
            <person name="Inman J."/>
            <person name="Schobel S."/>
            <person name="Galinsky K."/>
            <person name="Amedeo P."/>
            <person name="Strausberg R."/>
        </authorList>
    </citation>
    <scope>NUCLEOTIDE SEQUENCE</scope>
    <source>
        <strain evidence="4">USDA</strain>
    </source>
</reference>
<dbReference type="GeneID" id="8234854"/>
<dbReference type="CTD" id="8234854"/>
<dbReference type="GO" id="GO:0006631">
    <property type="term" value="P:fatty acid metabolic process"/>
    <property type="evidence" value="ECO:0007669"/>
    <property type="project" value="TreeGrafter"/>
</dbReference>
<dbReference type="EMBL" id="AAZO01006899">
    <property type="status" value="NOT_ANNOTATED_CDS"/>
    <property type="molecule type" value="Genomic_DNA"/>
</dbReference>
<dbReference type="RefSeq" id="XP_002432067.1">
    <property type="nucleotide sequence ID" value="XM_002432022.1"/>
</dbReference>
<evidence type="ECO:0000313" key="6">
    <source>
        <dbReference type="Proteomes" id="UP000009046"/>
    </source>
</evidence>
<dbReference type="InterPro" id="IPR000582">
    <property type="entry name" value="Acyl-CoA-binding_protein"/>
</dbReference>
<evidence type="ECO:0000313" key="4">
    <source>
        <dbReference type="EMBL" id="EEB19329.1"/>
    </source>
</evidence>
<evidence type="ECO:0000259" key="3">
    <source>
        <dbReference type="PROSITE" id="PS51228"/>
    </source>
</evidence>
<proteinExistence type="inferred from homology"/>
<dbReference type="Pfam" id="PF00887">
    <property type="entry name" value="ACBP"/>
    <property type="match status" value="1"/>
</dbReference>
<evidence type="ECO:0000256" key="1">
    <source>
        <dbReference type="ARBA" id="ARBA00005567"/>
    </source>
</evidence>
<evidence type="ECO:0000313" key="5">
    <source>
        <dbReference type="EnsemblMetazoa" id="PHUM568220-PA"/>
    </source>
</evidence>
<dbReference type="FunCoup" id="E0W123">
    <property type="interactions" value="211"/>
</dbReference>
<name>E0W123_PEDHC</name>
<protein>
    <submittedName>
        <fullName evidence="4 5">Acyl-CoA-binding protein, putative</fullName>
    </submittedName>
</protein>
<dbReference type="InterPro" id="IPR035984">
    <property type="entry name" value="Acyl-CoA-binding_sf"/>
</dbReference>
<dbReference type="GO" id="GO:0000062">
    <property type="term" value="F:fatty-acyl-CoA binding"/>
    <property type="evidence" value="ECO:0007669"/>
    <property type="project" value="InterPro"/>
</dbReference>
<dbReference type="EMBL" id="DS235865">
    <property type="protein sequence ID" value="EEB19329.1"/>
    <property type="molecule type" value="Genomic_DNA"/>
</dbReference>